<feature type="region of interest" description="Disordered" evidence="1">
    <location>
        <begin position="63"/>
        <end position="85"/>
    </location>
</feature>
<name>A0A7M7QM16_NASVI</name>
<dbReference type="AlphaFoldDB" id="A0A7M7QM16"/>
<dbReference type="EnsemblMetazoa" id="XM_031933142">
    <property type="protein sequence ID" value="XP_031789002"/>
    <property type="gene ID" value="LOC107981999"/>
</dbReference>
<dbReference type="KEGG" id="nvi:107981999"/>
<proteinExistence type="predicted"/>
<dbReference type="InParanoid" id="A0A7M7QM16"/>
<dbReference type="EnsemblMetazoa" id="XM_031933141">
    <property type="protein sequence ID" value="XP_031789001"/>
    <property type="gene ID" value="LOC107981999"/>
</dbReference>
<feature type="region of interest" description="Disordered" evidence="1">
    <location>
        <begin position="150"/>
        <end position="177"/>
    </location>
</feature>
<dbReference type="RefSeq" id="XP_031789001.1">
    <property type="nucleotide sequence ID" value="XM_031933141.2"/>
</dbReference>
<accession>A0A7M7QM16</accession>
<evidence type="ECO:0000313" key="2">
    <source>
        <dbReference type="EnsemblMetazoa" id="XP_031789002"/>
    </source>
</evidence>
<organism evidence="2 3">
    <name type="scientific">Nasonia vitripennis</name>
    <name type="common">Parasitic wasp</name>
    <dbReference type="NCBI Taxonomy" id="7425"/>
    <lineage>
        <taxon>Eukaryota</taxon>
        <taxon>Metazoa</taxon>
        <taxon>Ecdysozoa</taxon>
        <taxon>Arthropoda</taxon>
        <taxon>Hexapoda</taxon>
        <taxon>Insecta</taxon>
        <taxon>Pterygota</taxon>
        <taxon>Neoptera</taxon>
        <taxon>Endopterygota</taxon>
        <taxon>Hymenoptera</taxon>
        <taxon>Apocrita</taxon>
        <taxon>Proctotrupomorpha</taxon>
        <taxon>Chalcidoidea</taxon>
        <taxon>Pteromalidae</taxon>
        <taxon>Pteromalinae</taxon>
        <taxon>Nasonia</taxon>
    </lineage>
</organism>
<dbReference type="Proteomes" id="UP000002358">
    <property type="component" value="Unassembled WGS sequence"/>
</dbReference>
<evidence type="ECO:0000313" key="3">
    <source>
        <dbReference type="Proteomes" id="UP000002358"/>
    </source>
</evidence>
<protein>
    <submittedName>
        <fullName evidence="2">Uncharacterized protein</fullName>
    </submittedName>
</protein>
<sequence>MFNLSFLYMFVKKKKHTKAGDVDHRWINIRKSFARATKNGKKFYLASDLQFLKKHIKHLENASCKSKPPKQSIKEEDNDEFHPEADDENLNFQDVLRCQLQSKQQTNVSQNSITKNENDFLLLNNNQNDELMKAQENISAFTLALRKLQNPKSDCSSTPKNNILTGITQSSKKPATSTVHAVMTKKTTEITVPEQDEFAKRKQAETKSLNDKLQSAIDSSMQFINNINSTKKDENDDDIYEKNIREALRSVPFDKIADFVTDIHIIISSFKDQN</sequence>
<dbReference type="RefSeq" id="XP_031789002.1">
    <property type="nucleotide sequence ID" value="XM_031933142.2"/>
</dbReference>
<evidence type="ECO:0000256" key="1">
    <source>
        <dbReference type="SAM" id="MobiDB-lite"/>
    </source>
</evidence>
<dbReference type="GeneID" id="107981999"/>
<feature type="compositionally biased region" description="Basic and acidic residues" evidence="1">
    <location>
        <begin position="72"/>
        <end position="84"/>
    </location>
</feature>
<reference evidence="2" key="1">
    <citation type="submission" date="2021-01" db="UniProtKB">
        <authorList>
            <consortium name="EnsemblMetazoa"/>
        </authorList>
    </citation>
    <scope>IDENTIFICATION</scope>
</reference>
<keyword evidence="3" id="KW-1185">Reference proteome</keyword>